<evidence type="ECO:0000256" key="7">
    <source>
        <dbReference type="ARBA" id="ARBA00047899"/>
    </source>
</evidence>
<evidence type="ECO:0000256" key="4">
    <source>
        <dbReference type="ARBA" id="ARBA00022741"/>
    </source>
</evidence>
<dbReference type="Pfam" id="PF00069">
    <property type="entry name" value="Pkinase"/>
    <property type="match status" value="1"/>
</dbReference>
<evidence type="ECO:0000256" key="1">
    <source>
        <dbReference type="ARBA" id="ARBA00012513"/>
    </source>
</evidence>
<keyword evidence="4 9" id="KW-0547">Nucleotide-binding</keyword>
<sequence>MSATPVSYSGRSFDGPLGTVLLSNRLGTGLFGAVYSASCKDKQLAVKVLPTEGKEDRFYFDQEASIVKKLQEAGHKHVVECLGTSSAPGLGLLFFALAPLGSLHEFMRRQGCLEYPHAWLIYNQLLEGLAFLHSRGIYHRDVKPVNVLLDAANHARLGDFGLAHFDEARTKNLLLEPDAGTPAYLPPEMFEDGRCWAHYGDLWAATMTLLCCRVGELPWQRASAAEDLDFAAFQRFDLDMDYWSRFGGSCELLLSMLNPNVLRRVVPKVYLDAVARYGSVR</sequence>
<name>A0A1I7YGQ9_9BILA</name>
<dbReference type="Gene3D" id="1.10.510.10">
    <property type="entry name" value="Transferase(Phosphotransferase) domain 1"/>
    <property type="match status" value="1"/>
</dbReference>
<keyword evidence="2 10" id="KW-0723">Serine/threonine-protein kinase</keyword>
<keyword evidence="3" id="KW-0808">Transferase</keyword>
<feature type="domain" description="Protein kinase" evidence="11">
    <location>
        <begin position="20"/>
        <end position="281"/>
    </location>
</feature>
<dbReference type="PANTHER" id="PTHR24361">
    <property type="entry name" value="MITOGEN-ACTIVATED KINASE KINASE KINASE"/>
    <property type="match status" value="1"/>
</dbReference>
<dbReference type="InterPro" id="IPR017441">
    <property type="entry name" value="Protein_kinase_ATP_BS"/>
</dbReference>
<keyword evidence="6 9" id="KW-0067">ATP-binding</keyword>
<dbReference type="PROSITE" id="PS50011">
    <property type="entry name" value="PROTEIN_KINASE_DOM"/>
    <property type="match status" value="1"/>
</dbReference>
<evidence type="ECO:0000313" key="12">
    <source>
        <dbReference type="Proteomes" id="UP000095287"/>
    </source>
</evidence>
<evidence type="ECO:0000256" key="3">
    <source>
        <dbReference type="ARBA" id="ARBA00022679"/>
    </source>
</evidence>
<evidence type="ECO:0000256" key="5">
    <source>
        <dbReference type="ARBA" id="ARBA00022777"/>
    </source>
</evidence>
<protein>
    <recommendedName>
        <fullName evidence="1">non-specific serine/threonine protein kinase</fullName>
        <ecNumber evidence="1">2.7.11.1</ecNumber>
    </recommendedName>
</protein>
<comment type="catalytic activity">
    <reaction evidence="7">
        <text>L-threonyl-[protein] + ATP = O-phospho-L-threonyl-[protein] + ADP + H(+)</text>
        <dbReference type="Rhea" id="RHEA:46608"/>
        <dbReference type="Rhea" id="RHEA-COMP:11060"/>
        <dbReference type="Rhea" id="RHEA-COMP:11605"/>
        <dbReference type="ChEBI" id="CHEBI:15378"/>
        <dbReference type="ChEBI" id="CHEBI:30013"/>
        <dbReference type="ChEBI" id="CHEBI:30616"/>
        <dbReference type="ChEBI" id="CHEBI:61977"/>
        <dbReference type="ChEBI" id="CHEBI:456216"/>
        <dbReference type="EC" id="2.7.11.1"/>
    </reaction>
</comment>
<reference evidence="13" key="1">
    <citation type="submission" date="2016-11" db="UniProtKB">
        <authorList>
            <consortium name="WormBaseParasite"/>
        </authorList>
    </citation>
    <scope>IDENTIFICATION</scope>
</reference>
<evidence type="ECO:0000256" key="10">
    <source>
        <dbReference type="RuleBase" id="RU000304"/>
    </source>
</evidence>
<dbReference type="SMART" id="SM00220">
    <property type="entry name" value="S_TKc"/>
    <property type="match status" value="1"/>
</dbReference>
<dbReference type="GO" id="GO:0005737">
    <property type="term" value="C:cytoplasm"/>
    <property type="evidence" value="ECO:0007669"/>
    <property type="project" value="TreeGrafter"/>
</dbReference>
<comment type="similarity">
    <text evidence="10">Belongs to the protein kinase superfamily.</text>
</comment>
<dbReference type="GO" id="GO:0004674">
    <property type="term" value="F:protein serine/threonine kinase activity"/>
    <property type="evidence" value="ECO:0007669"/>
    <property type="project" value="UniProtKB-KW"/>
</dbReference>
<evidence type="ECO:0000313" key="13">
    <source>
        <dbReference type="WBParaSite" id="L893_g1620.t1"/>
    </source>
</evidence>
<evidence type="ECO:0000256" key="9">
    <source>
        <dbReference type="PROSITE-ProRule" id="PRU10141"/>
    </source>
</evidence>
<dbReference type="PROSITE" id="PS00107">
    <property type="entry name" value="PROTEIN_KINASE_ATP"/>
    <property type="match status" value="1"/>
</dbReference>
<dbReference type="SUPFAM" id="SSF56112">
    <property type="entry name" value="Protein kinase-like (PK-like)"/>
    <property type="match status" value="1"/>
</dbReference>
<evidence type="ECO:0000256" key="2">
    <source>
        <dbReference type="ARBA" id="ARBA00022527"/>
    </source>
</evidence>
<dbReference type="WBParaSite" id="L893_g1620.t1">
    <property type="protein sequence ID" value="L893_g1620.t1"/>
    <property type="gene ID" value="L893_g1620"/>
</dbReference>
<comment type="catalytic activity">
    <reaction evidence="8">
        <text>L-seryl-[protein] + ATP = O-phospho-L-seryl-[protein] + ADP + H(+)</text>
        <dbReference type="Rhea" id="RHEA:17989"/>
        <dbReference type="Rhea" id="RHEA-COMP:9863"/>
        <dbReference type="Rhea" id="RHEA-COMP:11604"/>
        <dbReference type="ChEBI" id="CHEBI:15378"/>
        <dbReference type="ChEBI" id="CHEBI:29999"/>
        <dbReference type="ChEBI" id="CHEBI:30616"/>
        <dbReference type="ChEBI" id="CHEBI:83421"/>
        <dbReference type="ChEBI" id="CHEBI:456216"/>
        <dbReference type="EC" id="2.7.11.1"/>
    </reaction>
</comment>
<evidence type="ECO:0000256" key="8">
    <source>
        <dbReference type="ARBA" id="ARBA00048679"/>
    </source>
</evidence>
<dbReference type="PROSITE" id="PS00108">
    <property type="entry name" value="PROTEIN_KINASE_ST"/>
    <property type="match status" value="1"/>
</dbReference>
<dbReference type="EC" id="2.7.11.1" evidence="1"/>
<accession>A0A1I7YGQ9</accession>
<keyword evidence="5" id="KW-0418">Kinase</keyword>
<evidence type="ECO:0000259" key="11">
    <source>
        <dbReference type="PROSITE" id="PS50011"/>
    </source>
</evidence>
<feature type="binding site" evidence="9">
    <location>
        <position position="47"/>
    </location>
    <ligand>
        <name>ATP</name>
        <dbReference type="ChEBI" id="CHEBI:30616"/>
    </ligand>
</feature>
<organism evidence="12 13">
    <name type="scientific">Steinernema glaseri</name>
    <dbReference type="NCBI Taxonomy" id="37863"/>
    <lineage>
        <taxon>Eukaryota</taxon>
        <taxon>Metazoa</taxon>
        <taxon>Ecdysozoa</taxon>
        <taxon>Nematoda</taxon>
        <taxon>Chromadorea</taxon>
        <taxon>Rhabditida</taxon>
        <taxon>Tylenchina</taxon>
        <taxon>Panagrolaimomorpha</taxon>
        <taxon>Strongyloidoidea</taxon>
        <taxon>Steinernematidae</taxon>
        <taxon>Steinernema</taxon>
    </lineage>
</organism>
<dbReference type="Proteomes" id="UP000095287">
    <property type="component" value="Unplaced"/>
</dbReference>
<dbReference type="AlphaFoldDB" id="A0A1I7YGQ9"/>
<dbReference type="GO" id="GO:0005524">
    <property type="term" value="F:ATP binding"/>
    <property type="evidence" value="ECO:0007669"/>
    <property type="project" value="UniProtKB-UniRule"/>
</dbReference>
<keyword evidence="12" id="KW-1185">Reference proteome</keyword>
<dbReference type="InterPro" id="IPR053235">
    <property type="entry name" value="Ser_Thr_kinase"/>
</dbReference>
<dbReference type="PANTHER" id="PTHR24361:SF433">
    <property type="entry name" value="PROTEIN KINASE DOMAIN-CONTAINING PROTEIN"/>
    <property type="match status" value="1"/>
</dbReference>
<dbReference type="InterPro" id="IPR000719">
    <property type="entry name" value="Prot_kinase_dom"/>
</dbReference>
<dbReference type="InterPro" id="IPR008271">
    <property type="entry name" value="Ser/Thr_kinase_AS"/>
</dbReference>
<proteinExistence type="inferred from homology"/>
<dbReference type="InterPro" id="IPR011009">
    <property type="entry name" value="Kinase-like_dom_sf"/>
</dbReference>
<evidence type="ECO:0000256" key="6">
    <source>
        <dbReference type="ARBA" id="ARBA00022840"/>
    </source>
</evidence>